<feature type="chain" id="PRO_5004189405" evidence="12">
    <location>
        <begin position="28"/>
        <end position="856"/>
    </location>
</feature>
<dbReference type="RefSeq" id="WP_011542871.1">
    <property type="nucleotide sequence ID" value="NC_008048.1"/>
</dbReference>
<keyword evidence="4" id="KW-0406">Ion transport</keyword>
<keyword evidence="14" id="KW-0675">Receptor</keyword>
<keyword evidence="6" id="KW-0408">Iron</keyword>
<keyword evidence="15" id="KW-1185">Reference proteome</keyword>
<dbReference type="PANTHER" id="PTHR47234">
    <property type="match status" value="1"/>
</dbReference>
<dbReference type="KEGG" id="sal:Sala_2600"/>
<evidence type="ECO:0000256" key="5">
    <source>
        <dbReference type="ARBA" id="ARBA00022692"/>
    </source>
</evidence>
<evidence type="ECO:0000256" key="2">
    <source>
        <dbReference type="ARBA" id="ARBA00022448"/>
    </source>
</evidence>
<dbReference type="PROSITE" id="PS52016">
    <property type="entry name" value="TONB_DEPENDENT_REC_3"/>
    <property type="match status" value="1"/>
</dbReference>
<dbReference type="InterPro" id="IPR011662">
    <property type="entry name" value="Secretin/TonB_short_N"/>
</dbReference>
<keyword evidence="3 10" id="KW-1134">Transmembrane beta strand</keyword>
<dbReference type="GO" id="GO:0006826">
    <property type="term" value="P:iron ion transport"/>
    <property type="evidence" value="ECO:0007669"/>
    <property type="project" value="UniProtKB-KW"/>
</dbReference>
<evidence type="ECO:0000256" key="12">
    <source>
        <dbReference type="SAM" id="SignalP"/>
    </source>
</evidence>
<keyword evidence="9 10" id="KW-0998">Cell outer membrane</keyword>
<reference evidence="14 15" key="1">
    <citation type="journal article" date="2009" name="Proc. Natl. Acad. Sci. U.S.A.">
        <title>The genomic basis of trophic strategy in marine bacteria.</title>
        <authorList>
            <person name="Lauro F.M."/>
            <person name="McDougald D."/>
            <person name="Thomas T."/>
            <person name="Williams T.J."/>
            <person name="Egan S."/>
            <person name="Rice S."/>
            <person name="DeMaere M.Z."/>
            <person name="Ting L."/>
            <person name="Ertan H."/>
            <person name="Johnson J."/>
            <person name="Ferriera S."/>
            <person name="Lapidus A."/>
            <person name="Anderson I."/>
            <person name="Kyrpides N."/>
            <person name="Munk A.C."/>
            <person name="Detter C."/>
            <person name="Han C.S."/>
            <person name="Brown M.V."/>
            <person name="Robb F.T."/>
            <person name="Kjelleberg S."/>
            <person name="Cavicchioli R."/>
        </authorList>
    </citation>
    <scope>NUCLEOTIDE SEQUENCE [LARGE SCALE GENOMIC DNA]</scope>
    <source>
        <strain evidence="15">DSM 13593 / LMG 18877 / RB2256</strain>
    </source>
</reference>
<evidence type="ECO:0000256" key="1">
    <source>
        <dbReference type="ARBA" id="ARBA00004571"/>
    </source>
</evidence>
<evidence type="ECO:0000256" key="7">
    <source>
        <dbReference type="ARBA" id="ARBA00023077"/>
    </source>
</evidence>
<dbReference type="SMART" id="SM00965">
    <property type="entry name" value="STN"/>
    <property type="match status" value="1"/>
</dbReference>
<organism evidence="14 15">
    <name type="scientific">Sphingopyxis alaskensis (strain DSM 13593 / LMG 18877 / RB2256)</name>
    <name type="common">Sphingomonas alaskensis</name>
    <dbReference type="NCBI Taxonomy" id="317655"/>
    <lineage>
        <taxon>Bacteria</taxon>
        <taxon>Pseudomonadati</taxon>
        <taxon>Pseudomonadota</taxon>
        <taxon>Alphaproteobacteria</taxon>
        <taxon>Sphingomonadales</taxon>
        <taxon>Sphingomonadaceae</taxon>
        <taxon>Sphingopyxis</taxon>
    </lineage>
</organism>
<keyword evidence="12" id="KW-0732">Signal</keyword>
<dbReference type="Pfam" id="PF00593">
    <property type="entry name" value="TonB_dep_Rec_b-barrel"/>
    <property type="match status" value="1"/>
</dbReference>
<sequence length="856" mass="91389">MAEKRFHELAALLAGAAMAALPMPALAQSDQTYQFDLQAQDLGDALRSVAAKAGWELYASAEDVNGVPAPRLEGELTARQAIERLLADTNLRARFRDGAVIIRGRTAAIVTAGDEAADSEIVVTGSLIRGADIPSARITVSRSDIENAGQSDLGEVVRNIPQNFSGGQNPGVGFGAGQLNSNLNSASHLNLRGLGSDATLTLLNGHRLPYDGAFGGVDISAIPVEAVERIEIVPDGSSAQYGSDAVAGVANIILRRDFTGLKTSARIGGSTDGGNFQQGADVVGGTSWTSGNLIAAYHFAHNSAIYARQRSYTDALAPGNSLYPSIRQHAVTMSGRQTLAPGIEFKVDGLYSNRRSIITSGSLGNAGLTESRYAPTTKAFSIIPAIDVDLGGQWMAKASLAYGKDNSRYNRLFSQPGIAGTVTSGCYCNTTLTTELVIDGPLVSLPAGDLRVAIGGGYRSSSLRYSRYENEGLVAAFDASRKSHYLFGEVQLPVIAPEQSVPLVRRLTITAAARYENYPGMASVTTPKLGAVLEPNRDLTIKASWGRSFKAPTLYQQHVGYEAYLLPANWYVPAASGTIFYASGGNPDLEPERARSWSAGFEFHPQALEGFHVGASYFNVRYRDRVARPIAGSIASAFSQPGYASLLNYAPSTELLDRLAAGSLYGLTNYTAGPFDPANVLVLVDNRNLNLARQDIEGVDINTSVRFSISPDQNIGLTGSATYLKSDQQLTPLLPRTQLAGVIFNPPHWRGRLGASWEARRFNVSMFANYTGSVTDNRYLPSSSVDSILTFDLAARLDIGNSSSRSPALTITIVANNMFNAKPDIIRVTGSTDTPYDSTNYSATGRFLGLTVSRSW</sequence>
<comment type="subcellular location">
    <subcellularLocation>
        <location evidence="1 10">Cell outer membrane</location>
        <topology evidence="1 10">Multi-pass membrane protein</topology>
    </subcellularLocation>
</comment>
<evidence type="ECO:0000313" key="14">
    <source>
        <dbReference type="EMBL" id="ABF54306.1"/>
    </source>
</evidence>
<dbReference type="SUPFAM" id="SSF56935">
    <property type="entry name" value="Porins"/>
    <property type="match status" value="1"/>
</dbReference>
<dbReference type="STRING" id="317655.Sala_2600"/>
<dbReference type="eggNOG" id="COG4771">
    <property type="taxonomic scope" value="Bacteria"/>
</dbReference>
<dbReference type="AlphaFoldDB" id="Q1GPW6"/>
<keyword evidence="8 10" id="KW-0472">Membrane</keyword>
<evidence type="ECO:0000256" key="9">
    <source>
        <dbReference type="ARBA" id="ARBA00023237"/>
    </source>
</evidence>
<dbReference type="InterPro" id="IPR039426">
    <property type="entry name" value="TonB-dep_rcpt-like"/>
</dbReference>
<keyword evidence="2 10" id="KW-0813">Transport</keyword>
<evidence type="ECO:0000256" key="11">
    <source>
        <dbReference type="RuleBase" id="RU003357"/>
    </source>
</evidence>
<dbReference type="HOGENOM" id="CLU_010745_0_1_5"/>
<keyword evidence="7 11" id="KW-0798">TonB box</keyword>
<feature type="domain" description="Secretin/TonB short N-terminal" evidence="13">
    <location>
        <begin position="55"/>
        <end position="105"/>
    </location>
</feature>
<evidence type="ECO:0000256" key="10">
    <source>
        <dbReference type="PROSITE-ProRule" id="PRU01360"/>
    </source>
</evidence>
<evidence type="ECO:0000256" key="6">
    <source>
        <dbReference type="ARBA" id="ARBA00023004"/>
    </source>
</evidence>
<dbReference type="InterPro" id="IPR037066">
    <property type="entry name" value="Plug_dom_sf"/>
</dbReference>
<evidence type="ECO:0000259" key="13">
    <source>
        <dbReference type="SMART" id="SM00965"/>
    </source>
</evidence>
<dbReference type="InterPro" id="IPR000531">
    <property type="entry name" value="Beta-barrel_TonB"/>
</dbReference>
<accession>Q1GPW6</accession>
<dbReference type="OrthoDB" id="7051241at2"/>
<dbReference type="CDD" id="cd01347">
    <property type="entry name" value="ligand_gated_channel"/>
    <property type="match status" value="1"/>
</dbReference>
<dbReference type="PANTHER" id="PTHR47234:SF3">
    <property type="entry name" value="SECRETIN_TONB SHORT N-TERMINAL DOMAIN-CONTAINING PROTEIN"/>
    <property type="match status" value="1"/>
</dbReference>
<name>Q1GPW6_SPHAL</name>
<dbReference type="InterPro" id="IPR036942">
    <property type="entry name" value="Beta-barrel_TonB_sf"/>
</dbReference>
<gene>
    <name evidence="14" type="ordered locus">Sala_2600</name>
</gene>
<keyword evidence="5 10" id="KW-0812">Transmembrane</keyword>
<protein>
    <submittedName>
        <fullName evidence="14">TonB-dependent receptor</fullName>
    </submittedName>
</protein>
<keyword evidence="4" id="KW-0410">Iron transport</keyword>
<evidence type="ECO:0000256" key="4">
    <source>
        <dbReference type="ARBA" id="ARBA00022496"/>
    </source>
</evidence>
<evidence type="ECO:0000256" key="8">
    <source>
        <dbReference type="ARBA" id="ARBA00023136"/>
    </source>
</evidence>
<evidence type="ECO:0000313" key="15">
    <source>
        <dbReference type="Proteomes" id="UP000006578"/>
    </source>
</evidence>
<dbReference type="Gene3D" id="2.40.170.20">
    <property type="entry name" value="TonB-dependent receptor, beta-barrel domain"/>
    <property type="match status" value="1"/>
</dbReference>
<evidence type="ECO:0000256" key="3">
    <source>
        <dbReference type="ARBA" id="ARBA00022452"/>
    </source>
</evidence>
<dbReference type="GO" id="GO:0009279">
    <property type="term" value="C:cell outer membrane"/>
    <property type="evidence" value="ECO:0007669"/>
    <property type="project" value="UniProtKB-SubCell"/>
</dbReference>
<feature type="signal peptide" evidence="12">
    <location>
        <begin position="1"/>
        <end position="27"/>
    </location>
</feature>
<dbReference type="EMBL" id="CP000356">
    <property type="protein sequence ID" value="ABF54306.1"/>
    <property type="molecule type" value="Genomic_DNA"/>
</dbReference>
<comment type="similarity">
    <text evidence="10 11">Belongs to the TonB-dependent receptor family.</text>
</comment>
<dbReference type="Proteomes" id="UP000006578">
    <property type="component" value="Chromosome"/>
</dbReference>
<dbReference type="Pfam" id="PF07715">
    <property type="entry name" value="Plug"/>
    <property type="match status" value="1"/>
</dbReference>
<dbReference type="Gene3D" id="2.170.130.10">
    <property type="entry name" value="TonB-dependent receptor, plug domain"/>
    <property type="match status" value="1"/>
</dbReference>
<dbReference type="Gene3D" id="3.55.50.30">
    <property type="match status" value="1"/>
</dbReference>
<proteinExistence type="inferred from homology"/>
<dbReference type="InterPro" id="IPR012910">
    <property type="entry name" value="Plug_dom"/>
</dbReference>